<organism evidence="1 2">
    <name type="scientific">Kickxella alabastrina</name>
    <dbReference type="NCBI Taxonomy" id="61397"/>
    <lineage>
        <taxon>Eukaryota</taxon>
        <taxon>Fungi</taxon>
        <taxon>Fungi incertae sedis</taxon>
        <taxon>Zoopagomycota</taxon>
        <taxon>Kickxellomycotina</taxon>
        <taxon>Kickxellomycetes</taxon>
        <taxon>Kickxellales</taxon>
        <taxon>Kickxellaceae</taxon>
        <taxon>Kickxella</taxon>
    </lineage>
</organism>
<dbReference type="Proteomes" id="UP001150581">
    <property type="component" value="Unassembled WGS sequence"/>
</dbReference>
<comment type="caution">
    <text evidence="1">The sequence shown here is derived from an EMBL/GenBank/DDBJ whole genome shotgun (WGS) entry which is preliminary data.</text>
</comment>
<name>A0ACC1INZ5_9FUNG</name>
<gene>
    <name evidence="1" type="ORF">LPJ66_003818</name>
</gene>
<protein>
    <submittedName>
        <fullName evidence="1">Uncharacterized protein</fullName>
    </submittedName>
</protein>
<dbReference type="EMBL" id="JANBPG010000411">
    <property type="protein sequence ID" value="KAJ1896731.1"/>
    <property type="molecule type" value="Genomic_DNA"/>
</dbReference>
<reference evidence="1" key="1">
    <citation type="submission" date="2022-07" db="EMBL/GenBank/DDBJ databases">
        <title>Phylogenomic reconstructions and comparative analyses of Kickxellomycotina fungi.</title>
        <authorList>
            <person name="Reynolds N.K."/>
            <person name="Stajich J.E."/>
            <person name="Barry K."/>
            <person name="Grigoriev I.V."/>
            <person name="Crous P."/>
            <person name="Smith M.E."/>
        </authorList>
    </citation>
    <scope>NUCLEOTIDE SEQUENCE</scope>
    <source>
        <strain evidence="1">Benny 63K</strain>
    </source>
</reference>
<keyword evidence="2" id="KW-1185">Reference proteome</keyword>
<evidence type="ECO:0000313" key="1">
    <source>
        <dbReference type="EMBL" id="KAJ1896731.1"/>
    </source>
</evidence>
<evidence type="ECO:0000313" key="2">
    <source>
        <dbReference type="Proteomes" id="UP001150581"/>
    </source>
</evidence>
<accession>A0ACC1INZ5</accession>
<sequence>MSYTQKADKREIILLCVNSSVMFISFLVLIYINFNRTYIPLKCKNIRLINVLYVSIFCWYVGDIYTYLPTLVPISQPICLATSAWLRISVGAYTLIGCHLFRIYQYHSIFQWHRRAKGWYLWVPIALCAFAPITYGLLASILPESQSISFDLDPAMCSAAKPIYFAAFGFLLTLILCWIYATLLMKYVNVCFSEYRELLVVTISCILVLILQVVLRWVPGFDGTGIGYSIVTSVTDLFIGQVSFYSIIWRPTYHCLVNRDEYLIYFLRTLERQNRMAEYELANGAVFMSNYNGTVDVDVAYSIAGSTKDLVKMVRPSDKNSIYNVDDGYYEDIEHGTPPGRKLV</sequence>
<proteinExistence type="predicted"/>